<dbReference type="AlphaFoldDB" id="A0A4U0UJB9"/>
<reference evidence="7 8" key="1">
    <citation type="submission" date="2017-03" db="EMBL/GenBank/DDBJ databases">
        <title>Genomes of endolithic fungi from Antarctica.</title>
        <authorList>
            <person name="Coleine C."/>
            <person name="Masonjones S."/>
            <person name="Stajich J.E."/>
        </authorList>
    </citation>
    <scope>NUCLEOTIDE SEQUENCE [LARGE SCALE GENOMIC DNA]</scope>
    <source>
        <strain evidence="7 8">CCFEE 5311</strain>
    </source>
</reference>
<dbReference type="NCBIfam" id="TIGR00290">
    <property type="entry name" value="MJ0570_dom"/>
    <property type="match status" value="1"/>
</dbReference>
<organism evidence="7 8">
    <name type="scientific">Friedmanniomyces endolithicus</name>
    <dbReference type="NCBI Taxonomy" id="329885"/>
    <lineage>
        <taxon>Eukaryota</taxon>
        <taxon>Fungi</taxon>
        <taxon>Dikarya</taxon>
        <taxon>Ascomycota</taxon>
        <taxon>Pezizomycotina</taxon>
        <taxon>Dothideomycetes</taxon>
        <taxon>Dothideomycetidae</taxon>
        <taxon>Mycosphaerellales</taxon>
        <taxon>Teratosphaeriaceae</taxon>
        <taxon>Friedmanniomyces</taxon>
    </lineage>
</organism>
<dbReference type="InterPro" id="IPR002761">
    <property type="entry name" value="Diphthami_syn_dom"/>
</dbReference>
<dbReference type="EMBL" id="NAJP01000066">
    <property type="protein sequence ID" value="TKA35748.1"/>
    <property type="molecule type" value="Genomic_DNA"/>
</dbReference>
<evidence type="ECO:0000256" key="1">
    <source>
        <dbReference type="ARBA" id="ARBA00012089"/>
    </source>
</evidence>
<sequence>MANLKVVALISGGKDSLFSILHCIANGHQVVALANLHPPLASDGSAVEDTDSFMYQTIGHAVIPLFEAALGLPLYRQEIVGTAVNQSRHYGYVEAGRSGDLDETESLVPLLMTVLYDHPDINTISTGAILSDYQRTRVESVALRLGLTPLSYLWQWPSLPPHTDMSLLDDMAAVGQDSRIVKVASGGLDESFLWQNVADTRTIARLSKAAARFGSPGDGAVLGEGGEYETLAVEGPPPLWKAKIVVNEGSRFIIPGEAGSSSLRLVSPALAAQTDTCSSVENLRIPPLLEDSAKRTIDDILASREFNQEPSQTTHIANDLLDTDPIRCLDIAHSRSGGTSYFYRTGHGQTAVAQMRAIMDSLAVELSRASIGMVNIIYTSIILRDMADFGEVNKVYGDYFREPNPPARATLACRDVLPDHCAVMVGVTCLPANLLYARKGLHVQSRSYWAPANIGPYSQAMSIPMAAEDTEDSPNLVYVAGQISLNPASMEMSYAESSDERARFAHQAALALQHMVRIGRCMKVCSWVAAIAFVVTGPADSAASLAQTSCAAWRALHAGAPTAETQTDQDEDFDVWDLTHRHGAYSVRKPEHSRMGTVSKQAATPPLWVVQVDALPRNASIEWVGYGTTSDTLEQVEIEHLRYLLSVFRDRIVLAPDSSGTNGSDGEFP</sequence>
<evidence type="ECO:0000256" key="2">
    <source>
        <dbReference type="ARBA" id="ARBA00018426"/>
    </source>
</evidence>
<proteinExistence type="predicted"/>
<accession>A0A4U0UJB9</accession>
<dbReference type="EC" id="6.3.1.14" evidence="1"/>
<dbReference type="PANTHER" id="PTHR12196:SF2">
    <property type="entry name" value="DIPHTHINE--AMMONIA LIGASE"/>
    <property type="match status" value="1"/>
</dbReference>
<dbReference type="FunFam" id="3.40.50.620:FF:000145">
    <property type="entry name" value="ATP-binding domain containing protein"/>
    <property type="match status" value="1"/>
</dbReference>
<dbReference type="Pfam" id="PF01902">
    <property type="entry name" value="Diphthami_syn_2"/>
    <property type="match status" value="1"/>
</dbReference>
<dbReference type="GO" id="GO:0017183">
    <property type="term" value="P:protein histidyl modification to diphthamide"/>
    <property type="evidence" value="ECO:0007669"/>
    <property type="project" value="TreeGrafter"/>
</dbReference>
<dbReference type="InterPro" id="IPR014729">
    <property type="entry name" value="Rossmann-like_a/b/a_fold"/>
</dbReference>
<dbReference type="CDD" id="cd06156">
    <property type="entry name" value="eu_AANH_C_2"/>
    <property type="match status" value="1"/>
</dbReference>
<dbReference type="SUPFAM" id="SSF52402">
    <property type="entry name" value="Adenine nucleotide alpha hydrolases-like"/>
    <property type="match status" value="1"/>
</dbReference>
<feature type="domain" description="Diphthamide synthase" evidence="6">
    <location>
        <begin position="5"/>
        <end position="248"/>
    </location>
</feature>
<dbReference type="InterPro" id="IPR030662">
    <property type="entry name" value="DPH6/MJ0570"/>
</dbReference>
<dbReference type="CDD" id="cd01994">
    <property type="entry name" value="AANH_PF0828-like"/>
    <property type="match status" value="1"/>
</dbReference>
<evidence type="ECO:0000256" key="5">
    <source>
        <dbReference type="ARBA" id="ARBA00048108"/>
    </source>
</evidence>
<dbReference type="PANTHER" id="PTHR12196">
    <property type="entry name" value="DOMAIN OF UNKNOWN FUNCTION 71 DUF71 -CONTAINING PROTEIN"/>
    <property type="match status" value="1"/>
</dbReference>
<name>A0A4U0UJB9_9PEZI</name>
<dbReference type="OrthoDB" id="686384at2759"/>
<evidence type="ECO:0000259" key="6">
    <source>
        <dbReference type="Pfam" id="PF01902"/>
    </source>
</evidence>
<protein>
    <recommendedName>
        <fullName evidence="2">Diphthine--ammonia ligase</fullName>
        <ecNumber evidence="1">6.3.1.14</ecNumber>
    </recommendedName>
    <alternativeName>
        <fullName evidence="3">Diphthamide synthase</fullName>
    </alternativeName>
    <alternativeName>
        <fullName evidence="4">Diphthamide synthetase</fullName>
    </alternativeName>
</protein>
<dbReference type="Gene3D" id="3.90.1490.10">
    <property type="entry name" value="putative n-type atp pyrophosphatase, domain 2"/>
    <property type="match status" value="1"/>
</dbReference>
<dbReference type="GO" id="GO:0017178">
    <property type="term" value="F:diphthine-ammonia ligase activity"/>
    <property type="evidence" value="ECO:0007669"/>
    <property type="project" value="UniProtKB-EC"/>
</dbReference>
<dbReference type="Gene3D" id="3.30.1330.40">
    <property type="entry name" value="RutC-like"/>
    <property type="match status" value="2"/>
</dbReference>
<evidence type="ECO:0000256" key="4">
    <source>
        <dbReference type="ARBA" id="ARBA00031552"/>
    </source>
</evidence>
<dbReference type="InterPro" id="IPR006175">
    <property type="entry name" value="YjgF/YER057c/UK114"/>
</dbReference>
<dbReference type="STRING" id="329885.A0A4U0UJB9"/>
<comment type="caution">
    <text evidence="7">The sequence shown here is derived from an EMBL/GenBank/DDBJ whole genome shotgun (WGS) entry which is preliminary data.</text>
</comment>
<gene>
    <name evidence="7" type="ORF">B0A54_12917</name>
</gene>
<evidence type="ECO:0000313" key="7">
    <source>
        <dbReference type="EMBL" id="TKA35748.1"/>
    </source>
</evidence>
<dbReference type="Gene3D" id="3.40.50.620">
    <property type="entry name" value="HUPs"/>
    <property type="match status" value="1"/>
</dbReference>
<evidence type="ECO:0000313" key="8">
    <source>
        <dbReference type="Proteomes" id="UP000310066"/>
    </source>
</evidence>
<dbReference type="Pfam" id="PF01042">
    <property type="entry name" value="Ribonuc_L-PSP"/>
    <property type="match status" value="1"/>
</dbReference>
<dbReference type="SUPFAM" id="SSF55298">
    <property type="entry name" value="YjgF-like"/>
    <property type="match status" value="2"/>
</dbReference>
<comment type="catalytic activity">
    <reaction evidence="5">
        <text>diphthine-[translation elongation factor 2] + NH4(+) + ATP = diphthamide-[translation elongation factor 2] + AMP + diphosphate + H(+)</text>
        <dbReference type="Rhea" id="RHEA:19753"/>
        <dbReference type="Rhea" id="RHEA-COMP:10172"/>
        <dbReference type="Rhea" id="RHEA-COMP:10174"/>
        <dbReference type="ChEBI" id="CHEBI:15378"/>
        <dbReference type="ChEBI" id="CHEBI:16692"/>
        <dbReference type="ChEBI" id="CHEBI:28938"/>
        <dbReference type="ChEBI" id="CHEBI:30616"/>
        <dbReference type="ChEBI" id="CHEBI:33019"/>
        <dbReference type="ChEBI" id="CHEBI:82696"/>
        <dbReference type="ChEBI" id="CHEBI:456215"/>
        <dbReference type="EC" id="6.3.1.14"/>
    </reaction>
</comment>
<dbReference type="InterPro" id="IPR035959">
    <property type="entry name" value="RutC-like_sf"/>
</dbReference>
<dbReference type="Proteomes" id="UP000310066">
    <property type="component" value="Unassembled WGS sequence"/>
</dbReference>
<evidence type="ECO:0000256" key="3">
    <source>
        <dbReference type="ARBA" id="ARBA00029814"/>
    </source>
</evidence>